<name>A0AAE0LHQ0_9CHLO</name>
<dbReference type="Gene3D" id="3.40.30.10">
    <property type="entry name" value="Glutaredoxin"/>
    <property type="match status" value="1"/>
</dbReference>
<comment type="caution">
    <text evidence="1">The sequence shown here is derived from an EMBL/GenBank/DDBJ whole genome shotgun (WGS) entry which is preliminary data.</text>
</comment>
<dbReference type="EMBL" id="LGRX02001638">
    <property type="protein sequence ID" value="KAK3285781.1"/>
    <property type="molecule type" value="Genomic_DNA"/>
</dbReference>
<proteinExistence type="predicted"/>
<dbReference type="CDD" id="cd00570">
    <property type="entry name" value="GST_N_family"/>
    <property type="match status" value="1"/>
</dbReference>
<keyword evidence="2" id="KW-1185">Reference proteome</keyword>
<reference evidence="1 2" key="1">
    <citation type="journal article" date="2015" name="Genome Biol. Evol.">
        <title>Comparative Genomics of a Bacterivorous Green Alga Reveals Evolutionary Causalities and Consequences of Phago-Mixotrophic Mode of Nutrition.</title>
        <authorList>
            <person name="Burns J.A."/>
            <person name="Paasch A."/>
            <person name="Narechania A."/>
            <person name="Kim E."/>
        </authorList>
    </citation>
    <scope>NUCLEOTIDE SEQUENCE [LARGE SCALE GENOMIC DNA]</scope>
    <source>
        <strain evidence="1 2">PLY_AMNH</strain>
    </source>
</reference>
<dbReference type="Proteomes" id="UP001190700">
    <property type="component" value="Unassembled WGS sequence"/>
</dbReference>
<dbReference type="InterPro" id="IPR036249">
    <property type="entry name" value="Thioredoxin-like_sf"/>
</dbReference>
<sequence length="254" mass="27883">MPLEDGTNGEREDIATPLPADWTASSLNDVVLYGTHASPPCFKIRALLNLAGVKYERSFGKSSGSYRKFPVLFVNGRQINDSYIITKTLAPILFGQPLTPADIELEETITFGLMLACEREAFGDEECLKQWASVAGLTGLTGLLIRNLAPLSYGKEAAARLSKRYPNLRQPGEYCLELQRILDVRGTPFFAGTRPGAIDASAYGALCAWASGGENTMPFAKQALTKSGLDAWYERAGKEIPNVFDLQGWWPFYT</sequence>
<accession>A0AAE0LHQ0</accession>
<evidence type="ECO:0000313" key="1">
    <source>
        <dbReference type="EMBL" id="KAK3285781.1"/>
    </source>
</evidence>
<gene>
    <name evidence="1" type="ORF">CYMTET_6621</name>
</gene>
<organism evidence="1 2">
    <name type="scientific">Cymbomonas tetramitiformis</name>
    <dbReference type="NCBI Taxonomy" id="36881"/>
    <lineage>
        <taxon>Eukaryota</taxon>
        <taxon>Viridiplantae</taxon>
        <taxon>Chlorophyta</taxon>
        <taxon>Pyramimonadophyceae</taxon>
        <taxon>Pyramimonadales</taxon>
        <taxon>Pyramimonadaceae</taxon>
        <taxon>Cymbomonas</taxon>
    </lineage>
</organism>
<protein>
    <recommendedName>
        <fullName evidence="3">GST N-terminal domain-containing protein</fullName>
    </recommendedName>
</protein>
<dbReference type="AlphaFoldDB" id="A0AAE0LHQ0"/>
<evidence type="ECO:0000313" key="2">
    <source>
        <dbReference type="Proteomes" id="UP001190700"/>
    </source>
</evidence>
<evidence type="ECO:0008006" key="3">
    <source>
        <dbReference type="Google" id="ProtNLM"/>
    </source>
</evidence>
<dbReference type="SUPFAM" id="SSF52833">
    <property type="entry name" value="Thioredoxin-like"/>
    <property type="match status" value="1"/>
</dbReference>